<dbReference type="AlphaFoldDB" id="A0A1G7QT76"/>
<gene>
    <name evidence="2" type="ORF">SAMN05421791_102188</name>
</gene>
<dbReference type="EMBL" id="FNCK01000002">
    <property type="protein sequence ID" value="SDG01069.1"/>
    <property type="molecule type" value="Genomic_DNA"/>
</dbReference>
<feature type="domain" description="DUF5940" evidence="1">
    <location>
        <begin position="346"/>
        <end position="513"/>
    </location>
</feature>
<dbReference type="OrthoDB" id="9762068at2"/>
<dbReference type="InterPro" id="IPR045984">
    <property type="entry name" value="DUF5940"/>
</dbReference>
<reference evidence="2 3" key="1">
    <citation type="submission" date="2016-10" db="EMBL/GenBank/DDBJ databases">
        <authorList>
            <person name="de Groot N.N."/>
        </authorList>
    </citation>
    <scope>NUCLEOTIDE SEQUENCE [LARGE SCALE GENOMIC DNA]</scope>
    <source>
        <strain evidence="2 3">ATCC BAA-466</strain>
    </source>
</reference>
<organism evidence="2 3">
    <name type="scientific">Facklamia miroungae</name>
    <dbReference type="NCBI Taxonomy" id="120956"/>
    <lineage>
        <taxon>Bacteria</taxon>
        <taxon>Bacillati</taxon>
        <taxon>Bacillota</taxon>
        <taxon>Bacilli</taxon>
        <taxon>Lactobacillales</taxon>
        <taxon>Aerococcaceae</taxon>
        <taxon>Facklamia</taxon>
    </lineage>
</organism>
<dbReference type="GO" id="GO:0016746">
    <property type="term" value="F:acyltransferase activity"/>
    <property type="evidence" value="ECO:0007669"/>
    <property type="project" value="InterPro"/>
</dbReference>
<protein>
    <submittedName>
        <fullName evidence="2">3-Oxoacyl-[acyl-carrier-protein (ACP)] synthase III</fullName>
    </submittedName>
</protein>
<name>A0A1G7QT76_9LACT</name>
<dbReference type="RefSeq" id="WP_090289272.1">
    <property type="nucleotide sequence ID" value="NZ_FNCK01000002.1"/>
</dbReference>
<dbReference type="NCBIfam" id="NF040746">
    <property type="entry name" value="reduct_C_beta"/>
    <property type="match status" value="1"/>
</dbReference>
<sequence>MTLPVLKGAAYTLAHTPNMLIHNGTTQSTERITTPDSEYLKNLDKHLRSYEEVLTDPNNQTYINNMHYSELKKIEEPRFKTKAEGKRYSKRGEIMPELEFYGLLSIVDVFDLVYLEEGFAAKVKEVMAENEIFKEDVAKIKNIESAEWLQKHIDEYAAEGLYYEGELVGVVSRAHDIDPNLNAHVMLENLVNKASGVLSLRHLLRDTEDLNAEDIEYVIECSEEAIGDMNQRGGGNMAKAIAELCGLTNASGSDLRAFCGAPTHALINAASLVKAGTYKAVAVVAGGSTAKLGMNGKSHFEKDMPLLEDSVAGVAFLVSQNDGKSPVIRTEVAGRHTVSSGSSPQAVMTALVGDPLDKAGLTIPDIDIFSVEMQNPDITKSAGAGDVPTANLKMIGAVGVLRKEIERAELGNFVAEKGIPGWAPTQGHIPSGAPYLGFAYDDMTSDSDINRAMIVGKGSLFLGRMTNLFDGVSVIIERNSGEVEAAGVDGDLKEVVKAEVAKALRQFAENFSSEEE</sequence>
<accession>A0A1G7QT76</accession>
<dbReference type="CDD" id="cd00827">
    <property type="entry name" value="init_cond_enzymes"/>
    <property type="match status" value="1"/>
</dbReference>
<dbReference type="Proteomes" id="UP000199708">
    <property type="component" value="Unassembled WGS sequence"/>
</dbReference>
<evidence type="ECO:0000313" key="2">
    <source>
        <dbReference type="EMBL" id="SDG01069.1"/>
    </source>
</evidence>
<proteinExistence type="predicted"/>
<dbReference type="Gene3D" id="3.40.47.10">
    <property type="match status" value="1"/>
</dbReference>
<keyword evidence="3" id="KW-1185">Reference proteome</keyword>
<dbReference type="Pfam" id="PF19364">
    <property type="entry name" value="DUF5940"/>
    <property type="match status" value="1"/>
</dbReference>
<evidence type="ECO:0000313" key="3">
    <source>
        <dbReference type="Proteomes" id="UP000199708"/>
    </source>
</evidence>
<dbReference type="InterPro" id="IPR016039">
    <property type="entry name" value="Thiolase-like"/>
</dbReference>
<evidence type="ECO:0000259" key="1">
    <source>
        <dbReference type="Pfam" id="PF19364"/>
    </source>
</evidence>
<dbReference type="SUPFAM" id="SSF53901">
    <property type="entry name" value="Thiolase-like"/>
    <property type="match status" value="1"/>
</dbReference>
<dbReference type="STRING" id="120956.SAMN05421791_102188"/>